<comment type="caution">
    <text evidence="10">The sequence shown here is derived from an EMBL/GenBank/DDBJ whole genome shotgun (WGS) entry which is preliminary data.</text>
</comment>
<dbReference type="Gene3D" id="1.10.287.20">
    <property type="entry name" value="Ubiquinol-cytochrome C reductase hinge domain"/>
    <property type="match status" value="1"/>
</dbReference>
<evidence type="ECO:0000256" key="2">
    <source>
        <dbReference type="ARBA" id="ARBA00006498"/>
    </source>
</evidence>
<evidence type="ECO:0000256" key="6">
    <source>
        <dbReference type="ARBA" id="ARBA00022982"/>
    </source>
</evidence>
<dbReference type="InterPro" id="IPR036811">
    <property type="entry name" value="Ubol_cytC_Rdtase_hinge_dom_sf"/>
</dbReference>
<keyword evidence="7" id="KW-0496">Mitochondrion</keyword>
<evidence type="ECO:0000256" key="8">
    <source>
        <dbReference type="ARBA" id="ARBA00023136"/>
    </source>
</evidence>
<name>A0A8S4ET26_PLUXY</name>
<dbReference type="AlphaFoldDB" id="A0A8S4ET26"/>
<evidence type="ECO:0000313" key="10">
    <source>
        <dbReference type="EMBL" id="CAG9118897.1"/>
    </source>
</evidence>
<dbReference type="EMBL" id="CAJHNJ030000021">
    <property type="protein sequence ID" value="CAG9118897.1"/>
    <property type="molecule type" value="Genomic_DNA"/>
</dbReference>
<gene>
    <name evidence="10" type="ORF">PLXY2_LOCUS6653</name>
</gene>
<comment type="subcellular location">
    <subcellularLocation>
        <location evidence="1">Mitochondrion inner membrane</location>
    </subcellularLocation>
</comment>
<evidence type="ECO:0000256" key="4">
    <source>
        <dbReference type="ARBA" id="ARBA00022660"/>
    </source>
</evidence>
<keyword evidence="6" id="KW-0249">Electron transport</keyword>
<dbReference type="GO" id="GO:0005743">
    <property type="term" value="C:mitochondrial inner membrane"/>
    <property type="evidence" value="ECO:0007669"/>
    <property type="project" value="UniProtKB-SubCell"/>
</dbReference>
<dbReference type="Proteomes" id="UP000653454">
    <property type="component" value="Unassembled WGS sequence"/>
</dbReference>
<protein>
    <submittedName>
        <fullName evidence="10">(diamondback moth) hypothetical protein</fullName>
    </submittedName>
</protein>
<sequence length="78" mass="8966">MAEDKVMFDPDSEDQLEKERAVCLEKDCHVHKFFLKLQECEKRVKSRTNTAETCAEETSDLMEAVDHCVGATAFKQLQ</sequence>
<dbReference type="Pfam" id="PF02320">
    <property type="entry name" value="UCR_hinge"/>
    <property type="match status" value="1"/>
</dbReference>
<evidence type="ECO:0000256" key="5">
    <source>
        <dbReference type="ARBA" id="ARBA00022792"/>
    </source>
</evidence>
<evidence type="ECO:0000259" key="9">
    <source>
        <dbReference type="Pfam" id="PF02320"/>
    </source>
</evidence>
<evidence type="ECO:0000256" key="3">
    <source>
        <dbReference type="ARBA" id="ARBA00022448"/>
    </source>
</evidence>
<keyword evidence="3" id="KW-0813">Transport</keyword>
<dbReference type="InterPro" id="IPR023184">
    <property type="entry name" value="Ubol_cytC_Rdtase_hinge_dom"/>
</dbReference>
<accession>A0A8S4ET26</accession>
<feature type="domain" description="Ubiquinol-cytochrome C reductase hinge" evidence="9">
    <location>
        <begin position="14"/>
        <end position="77"/>
    </location>
</feature>
<keyword evidence="5" id="KW-0999">Mitochondrion inner membrane</keyword>
<dbReference type="SUPFAM" id="SSF81531">
    <property type="entry name" value="Non-heme 11 kDa protein of cytochrome bc1 complex (Ubiquinol-cytochrome c reductase)"/>
    <property type="match status" value="1"/>
</dbReference>
<reference evidence="10" key="1">
    <citation type="submission" date="2020-11" db="EMBL/GenBank/DDBJ databases">
        <authorList>
            <person name="Whiteford S."/>
        </authorList>
    </citation>
    <scope>NUCLEOTIDE SEQUENCE</scope>
</reference>
<organism evidence="10 11">
    <name type="scientific">Plutella xylostella</name>
    <name type="common">Diamondback moth</name>
    <name type="synonym">Plutella maculipennis</name>
    <dbReference type="NCBI Taxonomy" id="51655"/>
    <lineage>
        <taxon>Eukaryota</taxon>
        <taxon>Metazoa</taxon>
        <taxon>Ecdysozoa</taxon>
        <taxon>Arthropoda</taxon>
        <taxon>Hexapoda</taxon>
        <taxon>Insecta</taxon>
        <taxon>Pterygota</taxon>
        <taxon>Neoptera</taxon>
        <taxon>Endopterygota</taxon>
        <taxon>Lepidoptera</taxon>
        <taxon>Glossata</taxon>
        <taxon>Ditrysia</taxon>
        <taxon>Yponomeutoidea</taxon>
        <taxon>Plutellidae</taxon>
        <taxon>Plutella</taxon>
    </lineage>
</organism>
<evidence type="ECO:0000313" key="11">
    <source>
        <dbReference type="Proteomes" id="UP000653454"/>
    </source>
</evidence>
<evidence type="ECO:0000256" key="7">
    <source>
        <dbReference type="ARBA" id="ARBA00023128"/>
    </source>
</evidence>
<keyword evidence="11" id="KW-1185">Reference proteome</keyword>
<dbReference type="OrthoDB" id="405848at2759"/>
<keyword evidence="4" id="KW-0679">Respiratory chain</keyword>
<keyword evidence="8" id="KW-0472">Membrane</keyword>
<comment type="similarity">
    <text evidence="2">Belongs to the UQCRH/QCR6 family.</text>
</comment>
<proteinExistence type="inferred from homology"/>
<evidence type="ECO:0000256" key="1">
    <source>
        <dbReference type="ARBA" id="ARBA00004273"/>
    </source>
</evidence>